<keyword evidence="2" id="KW-1185">Reference proteome</keyword>
<sequence>MCSHGPPSLGTAPHVQVAMRSVVGAVAESGVTQLLNVENQYIGGYSSQVNSEEFHVSLITTRPSSLYDADWVSKVDELAPFWRWPWGAGLGRGAWGALAGGYCRGRGCLASTATQGRRSRRSVLGRTGPTTLPLHHSTWRPLLARVPDLVTSTSHYILRSGQGSPLHQRTTSGRGSSLQAFPAAFLVPFHTHWRRRVRYPCPPHGAVHCNKYTVSVLIVQANILLIEF</sequence>
<organism evidence="1 2">
    <name type="scientific">Portunus trituberculatus</name>
    <name type="common">Swimming crab</name>
    <name type="synonym">Neptunus trituberculatus</name>
    <dbReference type="NCBI Taxonomy" id="210409"/>
    <lineage>
        <taxon>Eukaryota</taxon>
        <taxon>Metazoa</taxon>
        <taxon>Ecdysozoa</taxon>
        <taxon>Arthropoda</taxon>
        <taxon>Crustacea</taxon>
        <taxon>Multicrustacea</taxon>
        <taxon>Malacostraca</taxon>
        <taxon>Eumalacostraca</taxon>
        <taxon>Eucarida</taxon>
        <taxon>Decapoda</taxon>
        <taxon>Pleocyemata</taxon>
        <taxon>Brachyura</taxon>
        <taxon>Eubrachyura</taxon>
        <taxon>Portunoidea</taxon>
        <taxon>Portunidae</taxon>
        <taxon>Portuninae</taxon>
        <taxon>Portunus</taxon>
    </lineage>
</organism>
<comment type="caution">
    <text evidence="1">The sequence shown here is derived from an EMBL/GenBank/DDBJ whole genome shotgun (WGS) entry which is preliminary data.</text>
</comment>
<evidence type="ECO:0000313" key="2">
    <source>
        <dbReference type="Proteomes" id="UP000324222"/>
    </source>
</evidence>
<reference evidence="1 2" key="1">
    <citation type="submission" date="2019-05" db="EMBL/GenBank/DDBJ databases">
        <title>Another draft genome of Portunus trituberculatus and its Hox gene families provides insights of decapod evolution.</title>
        <authorList>
            <person name="Jeong J.-H."/>
            <person name="Song I."/>
            <person name="Kim S."/>
            <person name="Choi T."/>
            <person name="Kim D."/>
            <person name="Ryu S."/>
            <person name="Kim W."/>
        </authorList>
    </citation>
    <scope>NUCLEOTIDE SEQUENCE [LARGE SCALE GENOMIC DNA]</scope>
    <source>
        <tissue evidence="1">Muscle</tissue>
    </source>
</reference>
<gene>
    <name evidence="1" type="ORF">E2C01_015713</name>
</gene>
<dbReference type="EMBL" id="VSRR010001115">
    <property type="protein sequence ID" value="MPC22692.1"/>
    <property type="molecule type" value="Genomic_DNA"/>
</dbReference>
<protein>
    <submittedName>
        <fullName evidence="1">Uncharacterized protein</fullName>
    </submittedName>
</protein>
<dbReference type="Proteomes" id="UP000324222">
    <property type="component" value="Unassembled WGS sequence"/>
</dbReference>
<dbReference type="AlphaFoldDB" id="A0A5B7DM94"/>
<evidence type="ECO:0000313" key="1">
    <source>
        <dbReference type="EMBL" id="MPC22692.1"/>
    </source>
</evidence>
<accession>A0A5B7DM94</accession>
<name>A0A5B7DM94_PORTR</name>
<proteinExistence type="predicted"/>